<organism evidence="3 4">
    <name type="scientific">Lederbergia galactosidilytica</name>
    <dbReference type="NCBI Taxonomy" id="217031"/>
    <lineage>
        <taxon>Bacteria</taxon>
        <taxon>Bacillati</taxon>
        <taxon>Bacillota</taxon>
        <taxon>Bacilli</taxon>
        <taxon>Bacillales</taxon>
        <taxon>Bacillaceae</taxon>
        <taxon>Lederbergia</taxon>
    </lineage>
</organism>
<dbReference type="Proteomes" id="UP000053881">
    <property type="component" value="Unassembled WGS sequence"/>
</dbReference>
<protein>
    <recommendedName>
        <fullName evidence="2">Zinc-ribbon domain-containing protein</fullName>
    </recommendedName>
</protein>
<evidence type="ECO:0000259" key="2">
    <source>
        <dbReference type="Pfam" id="PF13240"/>
    </source>
</evidence>
<dbReference type="Pfam" id="PF13240">
    <property type="entry name" value="Zn_Ribbon_1"/>
    <property type="match status" value="1"/>
</dbReference>
<dbReference type="AlphaFoldDB" id="A0A0Q9YAU0"/>
<gene>
    <name evidence="3" type="ORF">ACA29_06220</name>
</gene>
<sequence>MSSFCGNCGSQLNKNNNFCPSCGHKVHNDSKKNTEKGEILSLSNSSKKTIVNIVLLILFVMFSVSFYMVEFILSFNWQKVTGIIIDDYEGSSFSFFVLLPIGYIIGVIIISALFKNMKVSKLIVKITFVTSLPSLQVFF</sequence>
<feature type="transmembrane region" description="Helical" evidence="1">
    <location>
        <begin position="93"/>
        <end position="114"/>
    </location>
</feature>
<dbReference type="InterPro" id="IPR026870">
    <property type="entry name" value="Zinc_ribbon_dom"/>
</dbReference>
<accession>A0A0Q9YAU0</accession>
<dbReference type="PATRIC" id="fig|217031.4.peg.2075"/>
<feature type="domain" description="Zinc-ribbon" evidence="2">
    <location>
        <begin position="4"/>
        <end position="26"/>
    </location>
</feature>
<evidence type="ECO:0000313" key="3">
    <source>
        <dbReference type="EMBL" id="KRG14222.1"/>
    </source>
</evidence>
<dbReference type="EMBL" id="LGPB01000066">
    <property type="protein sequence ID" value="KRG14222.1"/>
    <property type="molecule type" value="Genomic_DNA"/>
</dbReference>
<name>A0A0Q9YAU0_9BACI</name>
<keyword evidence="1" id="KW-0472">Membrane</keyword>
<evidence type="ECO:0000256" key="1">
    <source>
        <dbReference type="SAM" id="Phobius"/>
    </source>
</evidence>
<reference evidence="3 4" key="1">
    <citation type="submission" date="2015-06" db="EMBL/GenBank/DDBJ databases">
        <title>Genome sequencing project of Bacillus galactosidilyticus PL133.</title>
        <authorList>
            <person name="Gaiero J."/>
            <person name="Nicol R."/>
            <person name="Habash M."/>
        </authorList>
    </citation>
    <scope>NUCLEOTIDE SEQUENCE [LARGE SCALE GENOMIC DNA]</scope>
    <source>
        <strain evidence="3 4">PL133</strain>
    </source>
</reference>
<proteinExistence type="predicted"/>
<comment type="caution">
    <text evidence="3">The sequence shown here is derived from an EMBL/GenBank/DDBJ whole genome shotgun (WGS) entry which is preliminary data.</text>
</comment>
<keyword evidence="1" id="KW-0812">Transmembrane</keyword>
<evidence type="ECO:0000313" key="4">
    <source>
        <dbReference type="Proteomes" id="UP000053881"/>
    </source>
</evidence>
<feature type="transmembrane region" description="Helical" evidence="1">
    <location>
        <begin position="50"/>
        <end position="73"/>
    </location>
</feature>
<keyword evidence="1" id="KW-1133">Transmembrane helix</keyword>